<feature type="transmembrane region" description="Helical" evidence="1">
    <location>
        <begin position="21"/>
        <end position="39"/>
    </location>
</feature>
<keyword evidence="1" id="KW-0472">Membrane</keyword>
<dbReference type="EMBL" id="JACHXF010000013">
    <property type="protein sequence ID" value="MBB3098149.1"/>
    <property type="molecule type" value="Genomic_DNA"/>
</dbReference>
<keyword evidence="1" id="KW-0812">Transmembrane</keyword>
<dbReference type="Proteomes" id="UP000590749">
    <property type="component" value="Unassembled WGS sequence"/>
</dbReference>
<keyword evidence="3" id="KW-1185">Reference proteome</keyword>
<feature type="transmembrane region" description="Helical" evidence="1">
    <location>
        <begin position="45"/>
        <end position="62"/>
    </location>
</feature>
<keyword evidence="1" id="KW-1133">Transmembrane helix</keyword>
<evidence type="ECO:0000256" key="1">
    <source>
        <dbReference type="SAM" id="Phobius"/>
    </source>
</evidence>
<feature type="transmembrane region" description="Helical" evidence="1">
    <location>
        <begin position="110"/>
        <end position="130"/>
    </location>
</feature>
<name>A0A7W5ALM6_9ACTN</name>
<accession>A0A7W5ALM6</accession>
<proteinExistence type="predicted"/>
<dbReference type="RefSeq" id="WP_183223906.1">
    <property type="nucleotide sequence ID" value="NZ_BMPW01000014.1"/>
</dbReference>
<dbReference type="AlphaFoldDB" id="A0A7W5ALM6"/>
<reference evidence="2 3" key="1">
    <citation type="submission" date="2020-08" db="EMBL/GenBank/DDBJ databases">
        <title>Genomic Encyclopedia of Type Strains, Phase III (KMG-III): the genomes of soil and plant-associated and newly described type strains.</title>
        <authorList>
            <person name="Whitman W."/>
        </authorList>
    </citation>
    <scope>NUCLEOTIDE SEQUENCE [LARGE SCALE GENOMIC DNA]</scope>
    <source>
        <strain evidence="2 3">CECT 3287</strain>
    </source>
</reference>
<sequence length="182" mass="19422">MRDLNADELDRLKRSNHQLRLSAVAVVVLMGAVLAVAIASGATQLASFGGPLGVAVGAVLLVPHRRMLTELGLTPAEGKAALRQERLRLKGITALPVRERVQRETLRARAWLITALLSLVVFAVAANYFFGHAGQPVVEGESDGWFTVSLPAGIATLILVPSALGQVVKHRREARDILAAGR</sequence>
<organism evidence="2 3">
    <name type="scientific">Actinoplanes campanulatus</name>
    <dbReference type="NCBI Taxonomy" id="113559"/>
    <lineage>
        <taxon>Bacteria</taxon>
        <taxon>Bacillati</taxon>
        <taxon>Actinomycetota</taxon>
        <taxon>Actinomycetes</taxon>
        <taxon>Micromonosporales</taxon>
        <taxon>Micromonosporaceae</taxon>
        <taxon>Actinoplanes</taxon>
    </lineage>
</organism>
<feature type="transmembrane region" description="Helical" evidence="1">
    <location>
        <begin position="150"/>
        <end position="168"/>
    </location>
</feature>
<evidence type="ECO:0000313" key="3">
    <source>
        <dbReference type="Proteomes" id="UP000590749"/>
    </source>
</evidence>
<evidence type="ECO:0000313" key="2">
    <source>
        <dbReference type="EMBL" id="MBB3098149.1"/>
    </source>
</evidence>
<protein>
    <submittedName>
        <fullName evidence="2">Peptidoglycan/LPS O-acetylase OafA/YrhL</fullName>
    </submittedName>
</protein>
<gene>
    <name evidence="2" type="ORF">FHR83_005834</name>
</gene>
<comment type="caution">
    <text evidence="2">The sequence shown here is derived from an EMBL/GenBank/DDBJ whole genome shotgun (WGS) entry which is preliminary data.</text>
</comment>